<dbReference type="SUPFAM" id="SSF49265">
    <property type="entry name" value="Fibronectin type III"/>
    <property type="match status" value="1"/>
</dbReference>
<dbReference type="InterPro" id="IPR032675">
    <property type="entry name" value="LRR_dom_sf"/>
</dbReference>
<keyword evidence="8" id="KW-1185">Reference proteome</keyword>
<evidence type="ECO:0000256" key="1">
    <source>
        <dbReference type="ARBA" id="ARBA00022614"/>
    </source>
</evidence>
<dbReference type="CDD" id="cd00063">
    <property type="entry name" value="FN3"/>
    <property type="match status" value="1"/>
</dbReference>
<accession>A0AAN9GFA3</accession>
<dbReference type="PANTHER" id="PTHR24366:SF96">
    <property type="entry name" value="LEUCINE RICH REPEAT CONTAINING 53"/>
    <property type="match status" value="1"/>
</dbReference>
<dbReference type="PROSITE" id="PS50853">
    <property type="entry name" value="FN3"/>
    <property type="match status" value="1"/>
</dbReference>
<evidence type="ECO:0000256" key="5">
    <source>
        <dbReference type="SAM" id="SignalP"/>
    </source>
</evidence>
<feature type="compositionally biased region" description="Polar residues" evidence="3">
    <location>
        <begin position="801"/>
        <end position="813"/>
    </location>
</feature>
<protein>
    <recommendedName>
        <fullName evidence="6">Fibronectin type-III domain-containing protein</fullName>
    </recommendedName>
</protein>
<keyword evidence="4" id="KW-0812">Transmembrane</keyword>
<dbReference type="Proteomes" id="UP001374579">
    <property type="component" value="Unassembled WGS sequence"/>
</dbReference>
<dbReference type="FunFam" id="3.80.10.10:FF:001360">
    <property type="entry name" value="Uncharacterized protein"/>
    <property type="match status" value="1"/>
</dbReference>
<feature type="region of interest" description="Disordered" evidence="3">
    <location>
        <begin position="661"/>
        <end position="688"/>
    </location>
</feature>
<dbReference type="PANTHER" id="PTHR24366">
    <property type="entry name" value="IG(IMMUNOGLOBULIN) AND LRR(LEUCINE RICH REPEAT) DOMAINS"/>
    <property type="match status" value="1"/>
</dbReference>
<dbReference type="InterPro" id="IPR003961">
    <property type="entry name" value="FN3_dom"/>
</dbReference>
<dbReference type="Gene3D" id="3.80.10.10">
    <property type="entry name" value="Ribonuclease Inhibitor"/>
    <property type="match status" value="4"/>
</dbReference>
<gene>
    <name evidence="7" type="ORF">V1264_019339</name>
</gene>
<feature type="compositionally biased region" description="Polar residues" evidence="3">
    <location>
        <begin position="661"/>
        <end position="674"/>
    </location>
</feature>
<feature type="region of interest" description="Disordered" evidence="3">
    <location>
        <begin position="726"/>
        <end position="813"/>
    </location>
</feature>
<dbReference type="InterPro" id="IPR036116">
    <property type="entry name" value="FN3_sf"/>
</dbReference>
<proteinExistence type="predicted"/>
<keyword evidence="5" id="KW-0732">Signal</keyword>
<dbReference type="InterPro" id="IPR013783">
    <property type="entry name" value="Ig-like_fold"/>
</dbReference>
<organism evidence="7 8">
    <name type="scientific">Littorina saxatilis</name>
    <dbReference type="NCBI Taxonomy" id="31220"/>
    <lineage>
        <taxon>Eukaryota</taxon>
        <taxon>Metazoa</taxon>
        <taxon>Spiralia</taxon>
        <taxon>Lophotrochozoa</taxon>
        <taxon>Mollusca</taxon>
        <taxon>Gastropoda</taxon>
        <taxon>Caenogastropoda</taxon>
        <taxon>Littorinimorpha</taxon>
        <taxon>Littorinoidea</taxon>
        <taxon>Littorinidae</taxon>
        <taxon>Littorina</taxon>
    </lineage>
</organism>
<evidence type="ECO:0000256" key="2">
    <source>
        <dbReference type="ARBA" id="ARBA00022737"/>
    </source>
</evidence>
<feature type="transmembrane region" description="Helical" evidence="4">
    <location>
        <begin position="691"/>
        <end position="716"/>
    </location>
</feature>
<feature type="signal peptide" evidence="5">
    <location>
        <begin position="1"/>
        <end position="25"/>
    </location>
</feature>
<dbReference type="EMBL" id="JBAMIC010000008">
    <property type="protein sequence ID" value="KAK7104660.1"/>
    <property type="molecule type" value="Genomic_DNA"/>
</dbReference>
<comment type="caution">
    <text evidence="7">The sequence shown here is derived from an EMBL/GenBank/DDBJ whole genome shotgun (WGS) entry which is preliminary data.</text>
</comment>
<dbReference type="InterPro" id="IPR003591">
    <property type="entry name" value="Leu-rich_rpt_typical-subtyp"/>
</dbReference>
<dbReference type="InterPro" id="IPR001611">
    <property type="entry name" value="Leu-rich_rpt"/>
</dbReference>
<name>A0AAN9GFA3_9CAEN</name>
<sequence length="855" mass="93445">MGYTQTMRCLLLLAVTLTLSPGSSAADPYQCQELRSVIQDCSCESKMFNNIEDVSKVVIACNNRQRSSVPTITGNSSYEIYEMTLATNNIQTIPARAFVGLRIQRLDLRDNRLTTINPNAFQGLESHLQELYIGAEKGTNIAPPLSSIINITALHTLHLEYFKFPRGGITIDDSLHFLTELKSLTLKNNELRYISPSSLPTSLTSLTLDHQKNLSSVPVDILRSLQELQSLTITHTLISQLSNDAFERNTNLKTLDLGYNKINTINANSFSGITGSLKTLSLRNNPIESVTVLNEVKTLTALTSLQLSEVGLTSMPAGAQFLMNKESLVSLHLEGNALTSLGPSIFTPASSLTELSLARNQLNAIDDQALAGLTALTSLDLSHQIFNAALALPTSLAALSSLKTLKLSGTQLNPDSLWDRISAMTSLTKLHVDKASLTSVRDYALLNLTQLQELNLDKNMLTQLTQAMLAGPRGLTRLTANNNQITTVSNCAFHGYTLSPTLSLELLGNPLNCDCKLDWLLVAMQENKIKLAGAERCDAPSDKKGVIIANKKPGYFTCVSSQPSDTCSQLYTTPQPHVVTTIPTTTLRVTNVSMTTISLQWSMADFPSLSYFKVSYMDLETSSIQHSDRIDKKQRVWVVKGLKSGTSYSLCVLVYDTSASSTPTCVQDTTQSSDSDAEGQGQEDDGSSSDVGIIVGVVVGVLVLLILIGAIIYITLLRKRGTKKDIPVQPHTFTSSELPGMSSNTRQFTRPKEKQQPKVGRALDENIKVTMISDGRTGPASPRDRQSAGSYQFLNEKHPNPNATPQRSSTLSNYSEDVGVRALPTAPQYSMKGYYNHSFKKDDETPSHTYNQIDL</sequence>
<evidence type="ECO:0000256" key="4">
    <source>
        <dbReference type="SAM" id="Phobius"/>
    </source>
</evidence>
<dbReference type="Pfam" id="PF13855">
    <property type="entry name" value="LRR_8"/>
    <property type="match status" value="4"/>
</dbReference>
<keyword evidence="2" id="KW-0677">Repeat</keyword>
<dbReference type="SMART" id="SM00060">
    <property type="entry name" value="FN3"/>
    <property type="match status" value="1"/>
</dbReference>
<keyword evidence="4" id="KW-1133">Transmembrane helix</keyword>
<feature type="compositionally biased region" description="Basic and acidic residues" evidence="3">
    <location>
        <begin position="750"/>
        <end position="767"/>
    </location>
</feature>
<dbReference type="SUPFAM" id="SSF52058">
    <property type="entry name" value="L domain-like"/>
    <property type="match status" value="2"/>
</dbReference>
<keyword evidence="1" id="KW-0433">Leucine-rich repeat</keyword>
<feature type="compositionally biased region" description="Polar residues" evidence="3">
    <location>
        <begin position="731"/>
        <end position="748"/>
    </location>
</feature>
<feature type="domain" description="Fibronectin type-III" evidence="6">
    <location>
        <begin position="583"/>
        <end position="672"/>
    </location>
</feature>
<dbReference type="SMART" id="SM00369">
    <property type="entry name" value="LRR_TYP"/>
    <property type="match status" value="10"/>
</dbReference>
<evidence type="ECO:0000259" key="6">
    <source>
        <dbReference type="PROSITE" id="PS50853"/>
    </source>
</evidence>
<dbReference type="Gene3D" id="2.60.40.10">
    <property type="entry name" value="Immunoglobulins"/>
    <property type="match status" value="1"/>
</dbReference>
<dbReference type="PROSITE" id="PS51450">
    <property type="entry name" value="LRR"/>
    <property type="match status" value="2"/>
</dbReference>
<keyword evidence="4" id="KW-0472">Membrane</keyword>
<dbReference type="AlphaFoldDB" id="A0AAN9GFA3"/>
<evidence type="ECO:0000313" key="7">
    <source>
        <dbReference type="EMBL" id="KAK7104660.1"/>
    </source>
</evidence>
<evidence type="ECO:0000313" key="8">
    <source>
        <dbReference type="Proteomes" id="UP001374579"/>
    </source>
</evidence>
<evidence type="ECO:0000256" key="3">
    <source>
        <dbReference type="SAM" id="MobiDB-lite"/>
    </source>
</evidence>
<feature type="chain" id="PRO_5042831344" description="Fibronectin type-III domain-containing protein" evidence="5">
    <location>
        <begin position="26"/>
        <end position="855"/>
    </location>
</feature>
<feature type="compositionally biased region" description="Acidic residues" evidence="3">
    <location>
        <begin position="675"/>
        <end position="687"/>
    </location>
</feature>
<reference evidence="7 8" key="1">
    <citation type="submission" date="2024-02" db="EMBL/GenBank/DDBJ databases">
        <title>Chromosome-scale genome assembly of the rough periwinkle Littorina saxatilis.</title>
        <authorList>
            <person name="De Jode A."/>
            <person name="Faria R."/>
            <person name="Formenti G."/>
            <person name="Sims Y."/>
            <person name="Smith T.P."/>
            <person name="Tracey A."/>
            <person name="Wood J.M.D."/>
            <person name="Zagrodzka Z.B."/>
            <person name="Johannesson K."/>
            <person name="Butlin R.K."/>
            <person name="Leder E.H."/>
        </authorList>
    </citation>
    <scope>NUCLEOTIDE SEQUENCE [LARGE SCALE GENOMIC DNA]</scope>
    <source>
        <strain evidence="7">Snail1</strain>
        <tissue evidence="7">Muscle</tissue>
    </source>
</reference>